<reference evidence="2" key="2">
    <citation type="submission" date="2020-09" db="EMBL/GenBank/DDBJ databases">
        <authorList>
            <person name="Sun Q."/>
            <person name="Ohkuma M."/>
        </authorList>
    </citation>
    <scope>NUCLEOTIDE SEQUENCE</scope>
    <source>
        <strain evidence="2">JCM 4637</strain>
    </source>
</reference>
<dbReference type="Proteomes" id="UP000638353">
    <property type="component" value="Unassembled WGS sequence"/>
</dbReference>
<accession>A0A918X1D9</accession>
<feature type="region of interest" description="Disordered" evidence="1">
    <location>
        <begin position="132"/>
        <end position="154"/>
    </location>
</feature>
<proteinExistence type="predicted"/>
<dbReference type="RefSeq" id="WP_189825324.1">
    <property type="nucleotide sequence ID" value="NZ_BMVC01000010.1"/>
</dbReference>
<gene>
    <name evidence="2" type="ORF">GCM10010334_51100</name>
</gene>
<evidence type="ECO:0000313" key="3">
    <source>
        <dbReference type="Proteomes" id="UP000638353"/>
    </source>
</evidence>
<evidence type="ECO:0008006" key="4">
    <source>
        <dbReference type="Google" id="ProtNLM"/>
    </source>
</evidence>
<sequence>MSVTESKLKEGALTFGPDGEEALKVSCQTTAVTLEPSFDEAGDPVEVLCGDTLAAATKTTWAMKFTGIQDFTDPKGFQMYAFEHDGETVEFTWKPNKTGPTFTGRVTVKALAFGGDVNTRIDVEAEWPCNGKPTVTPAETPAPEQAAPALVKGK</sequence>
<dbReference type="AlphaFoldDB" id="A0A918X1D9"/>
<dbReference type="EMBL" id="BMVC01000010">
    <property type="protein sequence ID" value="GHD03394.1"/>
    <property type="molecule type" value="Genomic_DNA"/>
</dbReference>
<name>A0A918X1D9_9ACTN</name>
<comment type="caution">
    <text evidence="2">The sequence shown here is derived from an EMBL/GenBank/DDBJ whole genome shotgun (WGS) entry which is preliminary data.</text>
</comment>
<organism evidence="2 3">
    <name type="scientific">Streptomyces finlayi</name>
    <dbReference type="NCBI Taxonomy" id="67296"/>
    <lineage>
        <taxon>Bacteria</taxon>
        <taxon>Bacillati</taxon>
        <taxon>Actinomycetota</taxon>
        <taxon>Actinomycetes</taxon>
        <taxon>Kitasatosporales</taxon>
        <taxon>Streptomycetaceae</taxon>
        <taxon>Streptomyces</taxon>
    </lineage>
</organism>
<protein>
    <recommendedName>
        <fullName evidence="4">Phage tail protein</fullName>
    </recommendedName>
</protein>
<evidence type="ECO:0000313" key="2">
    <source>
        <dbReference type="EMBL" id="GHD03394.1"/>
    </source>
</evidence>
<evidence type="ECO:0000256" key="1">
    <source>
        <dbReference type="SAM" id="MobiDB-lite"/>
    </source>
</evidence>
<feature type="compositionally biased region" description="Low complexity" evidence="1">
    <location>
        <begin position="133"/>
        <end position="154"/>
    </location>
</feature>
<reference evidence="2" key="1">
    <citation type="journal article" date="2014" name="Int. J. Syst. Evol. Microbiol.">
        <title>Complete genome sequence of Corynebacterium casei LMG S-19264T (=DSM 44701T), isolated from a smear-ripened cheese.</title>
        <authorList>
            <consortium name="US DOE Joint Genome Institute (JGI-PGF)"/>
            <person name="Walter F."/>
            <person name="Albersmeier A."/>
            <person name="Kalinowski J."/>
            <person name="Ruckert C."/>
        </authorList>
    </citation>
    <scope>NUCLEOTIDE SEQUENCE</scope>
    <source>
        <strain evidence="2">JCM 4637</strain>
    </source>
</reference>